<dbReference type="Proteomes" id="UP001347796">
    <property type="component" value="Unassembled WGS sequence"/>
</dbReference>
<reference evidence="3 4" key="1">
    <citation type="submission" date="2024-01" db="EMBL/GenBank/DDBJ databases">
        <title>The genome of the rayed Mediterranean limpet Patella caerulea (Linnaeus, 1758).</title>
        <authorList>
            <person name="Anh-Thu Weber A."/>
            <person name="Halstead-Nussloch G."/>
        </authorList>
    </citation>
    <scope>NUCLEOTIDE SEQUENCE [LARGE SCALE GENOMIC DNA]</scope>
    <source>
        <strain evidence="3">AATW-2023a</strain>
        <tissue evidence="3">Whole specimen</tissue>
    </source>
</reference>
<name>A0AAN8K5Q8_PATCE</name>
<dbReference type="SUPFAM" id="SSF56219">
    <property type="entry name" value="DNase I-like"/>
    <property type="match status" value="1"/>
</dbReference>
<dbReference type="Gene3D" id="3.60.10.10">
    <property type="entry name" value="Endonuclease/exonuclease/phosphatase"/>
    <property type="match status" value="1"/>
</dbReference>
<dbReference type="PANTHER" id="PTHR46670">
    <property type="entry name" value="ENDO/EXONUCLEASE/PHOSPHATASE DOMAIN-CONTAINING PROTEIN"/>
    <property type="match status" value="1"/>
</dbReference>
<evidence type="ECO:0000259" key="2">
    <source>
        <dbReference type="PROSITE" id="PS50878"/>
    </source>
</evidence>
<evidence type="ECO:0000313" key="3">
    <source>
        <dbReference type="EMBL" id="KAK6188837.1"/>
    </source>
</evidence>
<dbReference type="PROSITE" id="PS50878">
    <property type="entry name" value="RT_POL"/>
    <property type="match status" value="1"/>
</dbReference>
<gene>
    <name evidence="3" type="ORF">SNE40_004935</name>
</gene>
<evidence type="ECO:0000313" key="4">
    <source>
        <dbReference type="Proteomes" id="UP001347796"/>
    </source>
</evidence>
<keyword evidence="4" id="KW-1185">Reference proteome</keyword>
<dbReference type="PANTHER" id="PTHR46670:SF3">
    <property type="entry name" value="ENDONUCLEASE_EXONUCLEASE_PHOSPHATASE DOMAIN-CONTAINING PROTEIN"/>
    <property type="match status" value="1"/>
</dbReference>
<dbReference type="InterPro" id="IPR036691">
    <property type="entry name" value="Endo/exonu/phosph_ase_sf"/>
</dbReference>
<organism evidence="3 4">
    <name type="scientific">Patella caerulea</name>
    <name type="common">Rayed Mediterranean limpet</name>
    <dbReference type="NCBI Taxonomy" id="87958"/>
    <lineage>
        <taxon>Eukaryota</taxon>
        <taxon>Metazoa</taxon>
        <taxon>Spiralia</taxon>
        <taxon>Lophotrochozoa</taxon>
        <taxon>Mollusca</taxon>
        <taxon>Gastropoda</taxon>
        <taxon>Patellogastropoda</taxon>
        <taxon>Patelloidea</taxon>
        <taxon>Patellidae</taxon>
        <taxon>Patella</taxon>
    </lineage>
</organism>
<proteinExistence type="predicted"/>
<sequence length="505" mass="57451">MPVMTRVNDVGLIDIIIQLQSSFANKFMVIGDFNIHFDDVNNTERETIVNFLPSLSLSQFVNKQTHNRGHILDWVIARESDHIVKDLGVEDIQISDHFPVFCKLNVTHPERKTTYKNCRNVRKINREEFIKDIANSDLCTKTPDNATDFVNLYNSVLSTLFDSHAPLRSKKIAIKPPSPWYNDSIKVEKKLRRKLEKQWKRTGLEIHRQMFVKQRNKVNHMIRKSKTEYISNKVLDVETDARKLHCLTASLCNKSKESSRPDGQTARPDGQTAKQAATDMSTYFKEKIDKIHNSLAANGIPDKSHIADKCEPEHTWVDIQPFTSEEVKKIIKTLPMKSCELDPIPTTLLLECLDTLIGPITKIINLSILTGSVPFSFKEAIVRPSLKKPGLDKNQLKNYRPVSNLPYLSKVLEKAVSTRLSSYLSANNLLEEHQSAYRAYHSTETSLLKVTNDLHIAADKGQVSSLILLDLSAAFDTISHEMLISRLENDLGIKGKALTWFTSYL</sequence>
<accession>A0AAN8K5Q8</accession>
<protein>
    <recommendedName>
        <fullName evidence="2">Reverse transcriptase domain-containing protein</fullName>
    </recommendedName>
</protein>
<comment type="caution">
    <text evidence="3">The sequence shown here is derived from an EMBL/GenBank/DDBJ whole genome shotgun (WGS) entry which is preliminary data.</text>
</comment>
<dbReference type="AlphaFoldDB" id="A0AAN8K5Q8"/>
<dbReference type="EMBL" id="JAZGQO010000003">
    <property type="protein sequence ID" value="KAK6188837.1"/>
    <property type="molecule type" value="Genomic_DNA"/>
</dbReference>
<feature type="domain" description="Reverse transcriptase" evidence="2">
    <location>
        <begin position="366"/>
        <end position="505"/>
    </location>
</feature>
<dbReference type="Pfam" id="PF00078">
    <property type="entry name" value="RVT_1"/>
    <property type="match status" value="1"/>
</dbReference>
<feature type="region of interest" description="Disordered" evidence="1">
    <location>
        <begin position="254"/>
        <end position="277"/>
    </location>
</feature>
<evidence type="ECO:0000256" key="1">
    <source>
        <dbReference type="SAM" id="MobiDB-lite"/>
    </source>
</evidence>
<dbReference type="InterPro" id="IPR000477">
    <property type="entry name" value="RT_dom"/>
</dbReference>